<feature type="region of interest" description="Disordered" evidence="1">
    <location>
        <begin position="25"/>
        <end position="60"/>
    </location>
</feature>
<dbReference type="Proteomes" id="UP001149813">
    <property type="component" value="Unassembled WGS sequence"/>
</dbReference>
<evidence type="ECO:0000313" key="2">
    <source>
        <dbReference type="EMBL" id="KAJ1719990.1"/>
    </source>
</evidence>
<gene>
    <name evidence="2" type="ORF">LPJ53_005326</name>
</gene>
<proteinExistence type="predicted"/>
<evidence type="ECO:0000313" key="3">
    <source>
        <dbReference type="Proteomes" id="UP001149813"/>
    </source>
</evidence>
<name>A0A9W7XVX6_9FUNG</name>
<evidence type="ECO:0000256" key="1">
    <source>
        <dbReference type="SAM" id="MobiDB-lite"/>
    </source>
</evidence>
<feature type="compositionally biased region" description="Polar residues" evidence="1">
    <location>
        <begin position="40"/>
        <end position="53"/>
    </location>
</feature>
<organism evidence="2 3">
    <name type="scientific">Coemansia erecta</name>
    <dbReference type="NCBI Taxonomy" id="147472"/>
    <lineage>
        <taxon>Eukaryota</taxon>
        <taxon>Fungi</taxon>
        <taxon>Fungi incertae sedis</taxon>
        <taxon>Zoopagomycota</taxon>
        <taxon>Kickxellomycotina</taxon>
        <taxon>Kickxellomycetes</taxon>
        <taxon>Kickxellales</taxon>
        <taxon>Kickxellaceae</taxon>
        <taxon>Coemansia</taxon>
    </lineage>
</organism>
<dbReference type="EMBL" id="JANBOJ010000310">
    <property type="protein sequence ID" value="KAJ1719990.1"/>
    <property type="molecule type" value="Genomic_DNA"/>
</dbReference>
<accession>A0A9W7XVX6</accession>
<feature type="compositionally biased region" description="Basic and acidic residues" evidence="1">
    <location>
        <begin position="25"/>
        <end position="38"/>
    </location>
</feature>
<reference evidence="2" key="1">
    <citation type="submission" date="2022-07" db="EMBL/GenBank/DDBJ databases">
        <title>Phylogenomic reconstructions and comparative analyses of Kickxellomycotina fungi.</title>
        <authorList>
            <person name="Reynolds N.K."/>
            <person name="Stajich J.E."/>
            <person name="Barry K."/>
            <person name="Grigoriev I.V."/>
            <person name="Crous P."/>
            <person name="Smith M.E."/>
        </authorList>
    </citation>
    <scope>NUCLEOTIDE SEQUENCE</scope>
    <source>
        <strain evidence="2">NBRC 32514</strain>
    </source>
</reference>
<keyword evidence="3" id="KW-1185">Reference proteome</keyword>
<comment type="caution">
    <text evidence="2">The sequence shown here is derived from an EMBL/GenBank/DDBJ whole genome shotgun (WGS) entry which is preliminary data.</text>
</comment>
<dbReference type="OrthoDB" id="5598843at2759"/>
<dbReference type="AlphaFoldDB" id="A0A9W7XVX6"/>
<sequence>MSTVQFNTEEVQGYISRGWLDAQDKLKNPKLSDKEKPQLYKSSDNSGAGSSNKWDVKGSTMASQKDFLAELRRQVGE</sequence>
<protein>
    <submittedName>
        <fullName evidence="2">Uncharacterized protein</fullName>
    </submittedName>
</protein>